<evidence type="ECO:0000256" key="6">
    <source>
        <dbReference type="ARBA" id="ARBA00038411"/>
    </source>
</evidence>
<dbReference type="Pfam" id="PF07162">
    <property type="entry name" value="B9-C2"/>
    <property type="match status" value="1"/>
</dbReference>
<dbReference type="EMBL" id="JAVRJZ010000011">
    <property type="protein sequence ID" value="KAK2716565.1"/>
    <property type="molecule type" value="Genomic_DNA"/>
</dbReference>
<comment type="caution">
    <text evidence="8">The sequence shown here is derived from an EMBL/GenBank/DDBJ whole genome shotgun (WGS) entry which is preliminary data.</text>
</comment>
<keyword evidence="3" id="KW-0970">Cilium biogenesis/degradation</keyword>
<organism evidence="8 9">
    <name type="scientific">Artemia franciscana</name>
    <name type="common">Brine shrimp</name>
    <name type="synonym">Artemia sanfranciscana</name>
    <dbReference type="NCBI Taxonomy" id="6661"/>
    <lineage>
        <taxon>Eukaryota</taxon>
        <taxon>Metazoa</taxon>
        <taxon>Ecdysozoa</taxon>
        <taxon>Arthropoda</taxon>
        <taxon>Crustacea</taxon>
        <taxon>Branchiopoda</taxon>
        <taxon>Anostraca</taxon>
        <taxon>Artemiidae</taxon>
        <taxon>Artemia</taxon>
    </lineage>
</organism>
<dbReference type="AlphaFoldDB" id="A0AA88LCP4"/>
<evidence type="ECO:0000256" key="5">
    <source>
        <dbReference type="ARBA" id="ARBA00023273"/>
    </source>
</evidence>
<dbReference type="InterPro" id="IPR010796">
    <property type="entry name" value="C2_B9-type_dom"/>
</dbReference>
<evidence type="ECO:0000256" key="7">
    <source>
        <dbReference type="ARBA" id="ARBA00039274"/>
    </source>
</evidence>
<evidence type="ECO:0000256" key="4">
    <source>
        <dbReference type="ARBA" id="ARBA00023212"/>
    </source>
</evidence>
<protein>
    <recommendedName>
        <fullName evidence="7">B9 domain-containing protein 1</fullName>
    </recommendedName>
</protein>
<evidence type="ECO:0000256" key="3">
    <source>
        <dbReference type="ARBA" id="ARBA00022794"/>
    </source>
</evidence>
<dbReference type="PANTHER" id="PTHR12968:SF1">
    <property type="entry name" value="B9 DOMAIN-CONTAINING PROTEIN 1"/>
    <property type="match status" value="1"/>
</dbReference>
<name>A0AA88LCP4_ARTSF</name>
<dbReference type="InterPro" id="IPR035969">
    <property type="entry name" value="Rab-GAP_TBC_sf"/>
</dbReference>
<gene>
    <name evidence="8" type="ORF">QYM36_006896</name>
</gene>
<dbReference type="Proteomes" id="UP001187531">
    <property type="component" value="Unassembled WGS sequence"/>
</dbReference>
<evidence type="ECO:0000256" key="2">
    <source>
        <dbReference type="ARBA" id="ARBA00022490"/>
    </source>
</evidence>
<evidence type="ECO:0000256" key="1">
    <source>
        <dbReference type="ARBA" id="ARBA00004120"/>
    </source>
</evidence>
<keyword evidence="5" id="KW-0966">Cell projection</keyword>
<feature type="non-terminal residue" evidence="8">
    <location>
        <position position="1"/>
    </location>
</feature>
<dbReference type="PROSITE" id="PS51381">
    <property type="entry name" value="C2_B9"/>
    <property type="match status" value="1"/>
</dbReference>
<dbReference type="Pfam" id="PF09531">
    <property type="entry name" value="Ndc1_Nup"/>
    <property type="match status" value="1"/>
</dbReference>
<dbReference type="GO" id="GO:0036038">
    <property type="term" value="C:MKS complex"/>
    <property type="evidence" value="ECO:0007669"/>
    <property type="project" value="TreeGrafter"/>
</dbReference>
<keyword evidence="4" id="KW-0206">Cytoskeleton</keyword>
<comment type="similarity">
    <text evidence="6">Belongs to the B9D family.</text>
</comment>
<sequence>TYKRMMEIRFVAYIFGINDVAYLQNAFHESMPVKLGVHSLSHLCSAAKEEDEYGVVQKDMVHIMKSFLELQATVNMSDQGWKKDDWAKRAIEVAEINRHKISEMLRDGLTLPQGKRAVIWAKILNLPKLKSAYIEMSSSRGICQTGIERVKENLRHDLGMCLPFVECLITSLFASLEERELLIYEIVRTIVDNWCKEWVLMFPNIPFPSLAFCSALMKHHIPEVFQHMAHIKAEESPWFLLSTFFSKVTEPSKWLDIMDVVIANHPSFILLLPVAYFRIHQKKILQMTDRLSLQKFLESPSTFTDPGRLARIAYECYEGTPSHIHPLQCVRDFEPLQPAWNGSYPSVPQSAFAAISKLRKEDTTLNKNDEIDFSSNFEPSADRHHAGFGAGVLSPGVAYKGELQIGELPGCRDVYCRIILVAGEQWELTKGTEETISQISRCNTNNIFVWNFPFDVTYKSSTPFGWPRIIFCAYGPDIFGRDVIRGYGLAQVPVVPQCCEKTVNMFVPNLSPWKKFTAFITGHRPELMDPRCLVTAGNRDGFFVETRGRIRVSLNVVTKSMQEMGYDFGTVNEVS</sequence>
<accession>A0AA88LCP4</accession>
<evidence type="ECO:0000313" key="9">
    <source>
        <dbReference type="Proteomes" id="UP001187531"/>
    </source>
</evidence>
<comment type="subcellular location">
    <subcellularLocation>
        <location evidence="1">Cytoplasm</location>
        <location evidence="1">Cytoskeleton</location>
        <location evidence="1">Cilium basal body</location>
    </subcellularLocation>
</comment>
<keyword evidence="2" id="KW-0963">Cytoplasm</keyword>
<dbReference type="Gene3D" id="1.10.472.80">
    <property type="entry name" value="Ypt/Rab-GAP domain of gyp1p, domain 3"/>
    <property type="match status" value="1"/>
</dbReference>
<evidence type="ECO:0000313" key="8">
    <source>
        <dbReference type="EMBL" id="KAK2716565.1"/>
    </source>
</evidence>
<reference evidence="8" key="1">
    <citation type="submission" date="2023-07" db="EMBL/GenBank/DDBJ databases">
        <title>Chromosome-level genome assembly of Artemia franciscana.</title>
        <authorList>
            <person name="Jo E."/>
        </authorList>
    </citation>
    <scope>NUCLEOTIDE SEQUENCE</scope>
    <source>
        <tissue evidence="8">Whole body</tissue>
    </source>
</reference>
<dbReference type="GO" id="GO:0060271">
    <property type="term" value="P:cilium assembly"/>
    <property type="evidence" value="ECO:0007669"/>
    <property type="project" value="TreeGrafter"/>
</dbReference>
<dbReference type="SUPFAM" id="SSF47923">
    <property type="entry name" value="Ypt/Rab-GAP domain of gyp1p"/>
    <property type="match status" value="1"/>
</dbReference>
<dbReference type="PANTHER" id="PTHR12968">
    <property type="entry name" value="B9 DOMAIN-CONTAINING"/>
    <property type="match status" value="1"/>
</dbReference>
<keyword evidence="9" id="KW-1185">Reference proteome</keyword>
<dbReference type="InterPro" id="IPR019049">
    <property type="entry name" value="Nucleoporin_prot_Ndc1/Nup"/>
</dbReference>
<proteinExistence type="inferred from homology"/>